<reference evidence="2" key="2">
    <citation type="submission" date="2023-05" db="EMBL/GenBank/DDBJ databases">
        <authorList>
            <person name="Schelkunov M.I."/>
        </authorList>
    </citation>
    <scope>NUCLEOTIDE SEQUENCE</scope>
    <source>
        <strain evidence="2">Hsosn_3</strain>
        <tissue evidence="2">Leaf</tissue>
    </source>
</reference>
<dbReference type="PROSITE" id="PS51375">
    <property type="entry name" value="PPR"/>
    <property type="match status" value="1"/>
</dbReference>
<organism evidence="2 3">
    <name type="scientific">Heracleum sosnowskyi</name>
    <dbReference type="NCBI Taxonomy" id="360622"/>
    <lineage>
        <taxon>Eukaryota</taxon>
        <taxon>Viridiplantae</taxon>
        <taxon>Streptophyta</taxon>
        <taxon>Embryophyta</taxon>
        <taxon>Tracheophyta</taxon>
        <taxon>Spermatophyta</taxon>
        <taxon>Magnoliopsida</taxon>
        <taxon>eudicotyledons</taxon>
        <taxon>Gunneridae</taxon>
        <taxon>Pentapetalae</taxon>
        <taxon>asterids</taxon>
        <taxon>campanulids</taxon>
        <taxon>Apiales</taxon>
        <taxon>Apiaceae</taxon>
        <taxon>Apioideae</taxon>
        <taxon>apioid superclade</taxon>
        <taxon>Tordylieae</taxon>
        <taxon>Tordyliinae</taxon>
        <taxon>Heracleum</taxon>
    </lineage>
</organism>
<dbReference type="PANTHER" id="PTHR47926:SF436">
    <property type="entry name" value="PENTATRICOPEPTIDE REPEAT-CONTAINING PROTEIN ELI1, CHLOROPLASTIC-LIKE ISOFORM X2"/>
    <property type="match status" value="1"/>
</dbReference>
<dbReference type="InterPro" id="IPR046848">
    <property type="entry name" value="E_motif"/>
</dbReference>
<name>A0AAD8J7A9_9APIA</name>
<evidence type="ECO:0000256" key="1">
    <source>
        <dbReference type="PROSITE-ProRule" id="PRU00708"/>
    </source>
</evidence>
<reference evidence="2" key="1">
    <citation type="submission" date="2023-02" db="EMBL/GenBank/DDBJ databases">
        <title>Genome of toxic invasive species Heracleum sosnowskyi carries increased number of genes despite the absence of recent whole-genome duplications.</title>
        <authorList>
            <person name="Schelkunov M."/>
            <person name="Shtratnikova V."/>
            <person name="Makarenko M."/>
            <person name="Klepikova A."/>
            <person name="Omelchenko D."/>
            <person name="Novikova G."/>
            <person name="Obukhova E."/>
            <person name="Bogdanov V."/>
            <person name="Penin A."/>
            <person name="Logacheva M."/>
        </authorList>
    </citation>
    <scope>NUCLEOTIDE SEQUENCE</scope>
    <source>
        <strain evidence="2">Hsosn_3</strain>
        <tissue evidence="2">Leaf</tissue>
    </source>
</reference>
<accession>A0AAD8J7A9</accession>
<dbReference type="GO" id="GO:0003723">
    <property type="term" value="F:RNA binding"/>
    <property type="evidence" value="ECO:0007669"/>
    <property type="project" value="InterPro"/>
</dbReference>
<dbReference type="Pfam" id="PF20431">
    <property type="entry name" value="E_motif"/>
    <property type="match status" value="1"/>
</dbReference>
<evidence type="ECO:0008006" key="4">
    <source>
        <dbReference type="Google" id="ProtNLM"/>
    </source>
</evidence>
<sequence length="117" mass="13153">MPMAPNSIIWMSLLSGSKNHKNVKIGEYVAQRVIEVAPGTVGCYVLLSNIYADAGQWDKVSKVREMMRKRGVKKVPGCSAIEHKGMVHEFVVGDKSHYQSEDIYSKLDEMRAKLKDI</sequence>
<dbReference type="InterPro" id="IPR002885">
    <property type="entry name" value="PPR_rpt"/>
</dbReference>
<protein>
    <recommendedName>
        <fullName evidence="4">Pentatricopeptide repeat-containing protein</fullName>
    </recommendedName>
</protein>
<dbReference type="InterPro" id="IPR046960">
    <property type="entry name" value="PPR_At4g14850-like_plant"/>
</dbReference>
<dbReference type="PANTHER" id="PTHR47926">
    <property type="entry name" value="PENTATRICOPEPTIDE REPEAT-CONTAINING PROTEIN"/>
    <property type="match status" value="1"/>
</dbReference>
<dbReference type="Pfam" id="PF20430">
    <property type="entry name" value="Eplus_motif"/>
    <property type="match status" value="1"/>
</dbReference>
<keyword evidence="3" id="KW-1185">Reference proteome</keyword>
<evidence type="ECO:0000313" key="2">
    <source>
        <dbReference type="EMBL" id="KAK1399155.1"/>
    </source>
</evidence>
<proteinExistence type="predicted"/>
<comment type="caution">
    <text evidence="2">The sequence shown here is derived from an EMBL/GenBank/DDBJ whole genome shotgun (WGS) entry which is preliminary data.</text>
</comment>
<dbReference type="GO" id="GO:0009451">
    <property type="term" value="P:RNA modification"/>
    <property type="evidence" value="ECO:0007669"/>
    <property type="project" value="InterPro"/>
</dbReference>
<evidence type="ECO:0000313" key="3">
    <source>
        <dbReference type="Proteomes" id="UP001237642"/>
    </source>
</evidence>
<feature type="repeat" description="PPR" evidence="1">
    <location>
        <begin position="40"/>
        <end position="74"/>
    </location>
</feature>
<dbReference type="EMBL" id="JAUIZM010000002">
    <property type="protein sequence ID" value="KAK1399155.1"/>
    <property type="molecule type" value="Genomic_DNA"/>
</dbReference>
<gene>
    <name evidence="2" type="ORF">POM88_009018</name>
</gene>
<dbReference type="InterPro" id="IPR046849">
    <property type="entry name" value="E2_motif"/>
</dbReference>
<dbReference type="AlphaFoldDB" id="A0AAD8J7A9"/>
<dbReference type="Proteomes" id="UP001237642">
    <property type="component" value="Unassembled WGS sequence"/>
</dbReference>